<dbReference type="AlphaFoldDB" id="A0A6N2NGN7"/>
<dbReference type="GO" id="GO:0016192">
    <property type="term" value="P:vesicle-mediated transport"/>
    <property type="evidence" value="ECO:0007669"/>
    <property type="project" value="InterPro"/>
</dbReference>
<dbReference type="GO" id="GO:0016020">
    <property type="term" value="C:membrane"/>
    <property type="evidence" value="ECO:0007669"/>
    <property type="project" value="UniProtKB-SubCell"/>
</dbReference>
<feature type="transmembrane region" description="Helical" evidence="6">
    <location>
        <begin position="496"/>
        <end position="518"/>
    </location>
</feature>
<reference evidence="8" key="1">
    <citation type="submission" date="2019-03" db="EMBL/GenBank/DDBJ databases">
        <authorList>
            <person name="Mank J."/>
            <person name="Almeida P."/>
        </authorList>
    </citation>
    <scope>NUCLEOTIDE SEQUENCE</scope>
    <source>
        <strain evidence="8">78183</strain>
    </source>
</reference>
<organism evidence="8">
    <name type="scientific">Salix viminalis</name>
    <name type="common">Common osier</name>
    <name type="synonym">Basket willow</name>
    <dbReference type="NCBI Taxonomy" id="40686"/>
    <lineage>
        <taxon>Eukaryota</taxon>
        <taxon>Viridiplantae</taxon>
        <taxon>Streptophyta</taxon>
        <taxon>Embryophyta</taxon>
        <taxon>Tracheophyta</taxon>
        <taxon>Spermatophyta</taxon>
        <taxon>Magnoliopsida</taxon>
        <taxon>eudicotyledons</taxon>
        <taxon>Gunneridae</taxon>
        <taxon>Pentapetalae</taxon>
        <taxon>rosids</taxon>
        <taxon>fabids</taxon>
        <taxon>Malpighiales</taxon>
        <taxon>Salicaceae</taxon>
        <taxon>Saliceae</taxon>
        <taxon>Salix</taxon>
    </lineage>
</organism>
<evidence type="ECO:0000313" key="8">
    <source>
        <dbReference type="EMBL" id="VFU64707.1"/>
    </source>
</evidence>
<proteinExistence type="inferred from homology"/>
<gene>
    <name evidence="8" type="ORF">SVIM_LOCUS495690</name>
</gene>
<protein>
    <recommendedName>
        <fullName evidence="7">Yip1 domain-containing protein</fullName>
    </recommendedName>
</protein>
<keyword evidence="5 6" id="KW-0472">Membrane</keyword>
<dbReference type="EMBL" id="CAADRP010002262">
    <property type="protein sequence ID" value="VFU64707.1"/>
    <property type="molecule type" value="Genomic_DNA"/>
</dbReference>
<evidence type="ECO:0000256" key="1">
    <source>
        <dbReference type="ARBA" id="ARBA00004141"/>
    </source>
</evidence>
<comment type="similarity">
    <text evidence="2">Belongs to the YIP1 family.</text>
</comment>
<evidence type="ECO:0000256" key="3">
    <source>
        <dbReference type="ARBA" id="ARBA00022692"/>
    </source>
</evidence>
<evidence type="ECO:0000256" key="5">
    <source>
        <dbReference type="ARBA" id="ARBA00023136"/>
    </source>
</evidence>
<dbReference type="GO" id="GO:0005794">
    <property type="term" value="C:Golgi apparatus"/>
    <property type="evidence" value="ECO:0007669"/>
    <property type="project" value="InterPro"/>
</dbReference>
<dbReference type="PANTHER" id="PTHR12822">
    <property type="entry name" value="PROTEIN YIPF"/>
    <property type="match status" value="1"/>
</dbReference>
<feature type="transmembrane region" description="Helical" evidence="6">
    <location>
        <begin position="366"/>
        <end position="391"/>
    </location>
</feature>
<evidence type="ECO:0000256" key="6">
    <source>
        <dbReference type="SAM" id="Phobius"/>
    </source>
</evidence>
<dbReference type="PANTHER" id="PTHR12822:SF5">
    <property type="entry name" value="PROTEIN YIP"/>
    <property type="match status" value="1"/>
</dbReference>
<accession>A0A6N2NGN7</accession>
<evidence type="ECO:0000259" key="7">
    <source>
        <dbReference type="Pfam" id="PF04893"/>
    </source>
</evidence>
<name>A0A6N2NGN7_SALVM</name>
<evidence type="ECO:0000256" key="4">
    <source>
        <dbReference type="ARBA" id="ARBA00022989"/>
    </source>
</evidence>
<comment type="subcellular location">
    <subcellularLocation>
        <location evidence="1">Membrane</location>
        <topology evidence="1">Multi-pass membrane protein</topology>
    </subcellularLocation>
</comment>
<sequence length="520" mass="58865">MASSSHRQKQLSLIPRDTHSRGCCITHEIRTSDSIEGSKKKETITTKTTHKLRPIIKGNHIALEQEVVNQKKKTIIDKQKQLVREERREVREKKIVNYITVEEKKRIPHKHGSGISLLVCTSVGNLHKQLSLIPRDTHSRGGCITHEMKTSISIEGSKKKETITTKTTHKLRPIIKGNHIALEQEVVNQKKKTVIDKQKLGVREEKHEVREKKIVNCITVEKGKHEVREKKIVNCTKVEKEKKRIQHKHGSESYDNLPSSHLLGSVPAVVTEGKEKAVVYYEDPEASMQNLPTNINGGGGRGYQTLGSPPEEFEQQQPNNWKGIFSVSSYMQYFNVDTDAVINRLMSSLYPIGGDFFSKIDANPDLYGPVWVSTTLIFVLASLGNLATYLIEKHTDHKASWSFDVGYVNVAVFSVYGYAIVVPLAFYFLLRYLKSNPKLIQLWCMWGYSLFIFIPSSFLLVIPIEVLRWIIVLAAGIDSGMFVASNLKTLDEGNDLAITVVAAFLLQLALAIFFKAWFFH</sequence>
<dbReference type="GO" id="GO:0031267">
    <property type="term" value="F:small GTPase binding"/>
    <property type="evidence" value="ECO:0007669"/>
    <property type="project" value="InterPro"/>
</dbReference>
<feature type="domain" description="Yip1" evidence="7">
    <location>
        <begin position="354"/>
        <end position="512"/>
    </location>
</feature>
<keyword evidence="4 6" id="KW-1133">Transmembrane helix</keyword>
<dbReference type="InterPro" id="IPR006977">
    <property type="entry name" value="Yip1_dom"/>
</dbReference>
<dbReference type="InterPro" id="IPR039765">
    <property type="entry name" value="Yip5/YIPF1/YIPF2"/>
</dbReference>
<feature type="transmembrane region" description="Helical" evidence="6">
    <location>
        <begin position="411"/>
        <end position="430"/>
    </location>
</feature>
<evidence type="ECO:0000256" key="2">
    <source>
        <dbReference type="ARBA" id="ARBA00010596"/>
    </source>
</evidence>
<keyword evidence="3 6" id="KW-0812">Transmembrane</keyword>
<dbReference type="Pfam" id="PF04893">
    <property type="entry name" value="Yip1"/>
    <property type="match status" value="1"/>
</dbReference>